<organism evidence="7 8">
    <name type="scientific">Galactobacter caseinivorans</name>
    <dbReference type="NCBI Taxonomy" id="2676123"/>
    <lineage>
        <taxon>Bacteria</taxon>
        <taxon>Bacillati</taxon>
        <taxon>Actinomycetota</taxon>
        <taxon>Actinomycetes</taxon>
        <taxon>Micrococcales</taxon>
        <taxon>Micrococcaceae</taxon>
        <taxon>Galactobacter</taxon>
    </lineage>
</organism>
<evidence type="ECO:0000256" key="6">
    <source>
        <dbReference type="PIRSR" id="PIRSR600760-2"/>
    </source>
</evidence>
<evidence type="ECO:0000313" key="8">
    <source>
        <dbReference type="Proteomes" id="UP000273119"/>
    </source>
</evidence>
<dbReference type="PROSITE" id="PS00629">
    <property type="entry name" value="IMP_1"/>
    <property type="match status" value="1"/>
</dbReference>
<dbReference type="InterPro" id="IPR020583">
    <property type="entry name" value="Inositol_monoP_metal-BS"/>
</dbReference>
<dbReference type="PANTHER" id="PTHR20854">
    <property type="entry name" value="INOSITOL MONOPHOSPHATASE"/>
    <property type="match status" value="1"/>
</dbReference>
<dbReference type="GO" id="GO:0008934">
    <property type="term" value="F:inositol monophosphate 1-phosphatase activity"/>
    <property type="evidence" value="ECO:0007669"/>
    <property type="project" value="TreeGrafter"/>
</dbReference>
<dbReference type="SUPFAM" id="SSF56655">
    <property type="entry name" value="Carbohydrate phosphatase"/>
    <property type="match status" value="1"/>
</dbReference>
<dbReference type="InterPro" id="IPR020550">
    <property type="entry name" value="Inositol_monophosphatase_CS"/>
</dbReference>
<dbReference type="Gene3D" id="3.30.540.10">
    <property type="entry name" value="Fructose-1,6-Bisphosphatase, subunit A, domain 1"/>
    <property type="match status" value="1"/>
</dbReference>
<comment type="caution">
    <text evidence="7">The sequence shown here is derived from an EMBL/GenBank/DDBJ whole genome shotgun (WGS) entry which is preliminary data.</text>
</comment>
<name>A0A496PFF7_9MICC</name>
<dbReference type="PRINTS" id="PR00377">
    <property type="entry name" value="IMPHPHTASES"/>
</dbReference>
<dbReference type="GO" id="GO:0046854">
    <property type="term" value="P:phosphatidylinositol phosphate biosynthetic process"/>
    <property type="evidence" value="ECO:0007669"/>
    <property type="project" value="InterPro"/>
</dbReference>
<dbReference type="Gene3D" id="3.40.190.80">
    <property type="match status" value="1"/>
</dbReference>
<evidence type="ECO:0000256" key="2">
    <source>
        <dbReference type="ARBA" id="ARBA00013106"/>
    </source>
</evidence>
<evidence type="ECO:0000256" key="1">
    <source>
        <dbReference type="ARBA" id="ARBA00001033"/>
    </source>
</evidence>
<keyword evidence="8" id="KW-1185">Reference proteome</keyword>
<feature type="binding site" evidence="6">
    <location>
        <position position="86"/>
    </location>
    <ligand>
        <name>Mg(2+)</name>
        <dbReference type="ChEBI" id="CHEBI:18420"/>
        <label>1</label>
        <note>catalytic</note>
    </ligand>
</feature>
<evidence type="ECO:0000313" key="7">
    <source>
        <dbReference type="EMBL" id="RKW69457.1"/>
    </source>
</evidence>
<reference evidence="7 8" key="1">
    <citation type="submission" date="2018-07" db="EMBL/GenBank/DDBJ databases">
        <title>Arthrobacter sp. nov., isolated from raw cow's milk with high bacterial count.</title>
        <authorList>
            <person name="Hahne J."/>
            <person name="Isele D."/>
            <person name="Lipski A."/>
        </authorList>
    </citation>
    <scope>NUCLEOTIDE SEQUENCE [LARGE SCALE GENOMIC DNA]</scope>
    <source>
        <strain evidence="7 8">JZ R-183</strain>
    </source>
</reference>
<evidence type="ECO:0000256" key="5">
    <source>
        <dbReference type="ARBA" id="ARBA00022842"/>
    </source>
</evidence>
<feature type="binding site" evidence="6">
    <location>
        <position position="215"/>
    </location>
    <ligand>
        <name>Mg(2+)</name>
        <dbReference type="ChEBI" id="CHEBI:18420"/>
        <label>1</label>
        <note>catalytic</note>
    </ligand>
</feature>
<dbReference type="RefSeq" id="WP_121486028.1">
    <property type="nucleotide sequence ID" value="NZ_QQXL01000009.1"/>
</dbReference>
<protein>
    <recommendedName>
        <fullName evidence="2">inositol-phosphate phosphatase</fullName>
        <ecNumber evidence="2">3.1.3.25</ecNumber>
    </recommendedName>
</protein>
<evidence type="ECO:0000256" key="4">
    <source>
        <dbReference type="ARBA" id="ARBA00022801"/>
    </source>
</evidence>
<dbReference type="GO" id="GO:0046872">
    <property type="term" value="F:metal ion binding"/>
    <property type="evidence" value="ECO:0007669"/>
    <property type="project" value="UniProtKB-KW"/>
</dbReference>
<dbReference type="PANTHER" id="PTHR20854:SF4">
    <property type="entry name" value="INOSITOL-1-MONOPHOSPHATASE-RELATED"/>
    <property type="match status" value="1"/>
</dbReference>
<evidence type="ECO:0000256" key="3">
    <source>
        <dbReference type="ARBA" id="ARBA00022723"/>
    </source>
</evidence>
<dbReference type="AlphaFoldDB" id="A0A496PFF7"/>
<keyword evidence="3 6" id="KW-0479">Metal-binding</keyword>
<comment type="cofactor">
    <cofactor evidence="6">
        <name>Mg(2+)</name>
        <dbReference type="ChEBI" id="CHEBI:18420"/>
    </cofactor>
</comment>
<feature type="binding site" evidence="6">
    <location>
        <position position="89"/>
    </location>
    <ligand>
        <name>Mg(2+)</name>
        <dbReference type="ChEBI" id="CHEBI:18420"/>
        <label>1</label>
        <note>catalytic</note>
    </ligand>
</feature>
<sequence length="300" mass="30675">MPTPTPESLLDLALSAAAAVAPTVREAFLTGVTSATKSSRHDLVTAVDGRVEEELIAFLQAHGPRAAYLGEEHGRRGTGDITWVIDPIDGTSNFAHGHPLFAISLAACVDGEPVAAVVHAPATGEIFSAVPDAAWLGSTRLSPSGRGAASACALATDYPGGEAVRAEGPVVMEDLGTLITSYATVRRPVCASLSLAGIAAGRDDVVLGVDVKPWDVAAAALIVTASGGSYDARSYSSERAATVGQPTTAGPPTTSQGQRPVFRPCYVAAAPGADPAPARAVLKGIVDRRDAAGYRRPLPY</sequence>
<feature type="binding site" evidence="6">
    <location>
        <position position="88"/>
    </location>
    <ligand>
        <name>Mg(2+)</name>
        <dbReference type="ChEBI" id="CHEBI:18420"/>
        <label>1</label>
        <note>catalytic</note>
    </ligand>
</feature>
<dbReference type="Proteomes" id="UP000273119">
    <property type="component" value="Unassembled WGS sequence"/>
</dbReference>
<keyword evidence="4" id="KW-0378">Hydrolase</keyword>
<dbReference type="GO" id="GO:0006020">
    <property type="term" value="P:inositol metabolic process"/>
    <property type="evidence" value="ECO:0007669"/>
    <property type="project" value="TreeGrafter"/>
</dbReference>
<dbReference type="PROSITE" id="PS00630">
    <property type="entry name" value="IMP_2"/>
    <property type="match status" value="1"/>
</dbReference>
<dbReference type="GO" id="GO:0007165">
    <property type="term" value="P:signal transduction"/>
    <property type="evidence" value="ECO:0007669"/>
    <property type="project" value="TreeGrafter"/>
</dbReference>
<gene>
    <name evidence="7" type="ORF">DWQ67_12955</name>
</gene>
<keyword evidence="5 6" id="KW-0460">Magnesium</keyword>
<feature type="binding site" evidence="6">
    <location>
        <position position="71"/>
    </location>
    <ligand>
        <name>Mg(2+)</name>
        <dbReference type="ChEBI" id="CHEBI:18420"/>
        <label>1</label>
        <note>catalytic</note>
    </ligand>
</feature>
<accession>A0A496PFF7</accession>
<dbReference type="EMBL" id="QQXL01000009">
    <property type="protein sequence ID" value="RKW69457.1"/>
    <property type="molecule type" value="Genomic_DNA"/>
</dbReference>
<dbReference type="InterPro" id="IPR000760">
    <property type="entry name" value="Inositol_monophosphatase-like"/>
</dbReference>
<proteinExistence type="predicted"/>
<comment type="catalytic activity">
    <reaction evidence="1">
        <text>a myo-inositol phosphate + H2O = myo-inositol + phosphate</text>
        <dbReference type="Rhea" id="RHEA:24056"/>
        <dbReference type="ChEBI" id="CHEBI:15377"/>
        <dbReference type="ChEBI" id="CHEBI:17268"/>
        <dbReference type="ChEBI" id="CHEBI:43474"/>
        <dbReference type="ChEBI" id="CHEBI:84139"/>
        <dbReference type="EC" id="3.1.3.25"/>
    </reaction>
</comment>
<dbReference type="Pfam" id="PF00459">
    <property type="entry name" value="Inositol_P"/>
    <property type="match status" value="1"/>
</dbReference>
<dbReference type="EC" id="3.1.3.25" evidence="2"/>